<keyword evidence="3" id="KW-1185">Reference proteome</keyword>
<feature type="compositionally biased region" description="Acidic residues" evidence="1">
    <location>
        <begin position="112"/>
        <end position="123"/>
    </location>
</feature>
<evidence type="ECO:0000313" key="2">
    <source>
        <dbReference type="EMBL" id="WOI32882.1"/>
    </source>
</evidence>
<proteinExistence type="predicted"/>
<accession>A0ABZ0HH51</accession>
<dbReference type="RefSeq" id="WP_317385156.1">
    <property type="nucleotide sequence ID" value="NZ_CP136704.1"/>
</dbReference>
<name>A0ABZ0HH51_TRISK</name>
<sequence>MGIAAQAPRGGLVEELAGSSRPLVLRNAEIERFEDQHRGIFDVWDGFFGRSAKPNAREVRDMVALGLVGGGMLDAAADGLVAGLGPDQNLFLYQIAQGLIGVAFMPDSVEGGGDEPDAPPEDEPEKKTDPALGA</sequence>
<evidence type="ECO:0000313" key="3">
    <source>
        <dbReference type="Proteomes" id="UP001302666"/>
    </source>
</evidence>
<gene>
    <name evidence="2" type="ORF">R1T40_18390</name>
</gene>
<reference evidence="2 3" key="1">
    <citation type="submission" date="2023-10" db="EMBL/GenBank/DDBJ databases">
        <title>Eight complete genome sequences of bacteria isolated from laboratory stock of Giant Kelp gametophytes.</title>
        <authorList>
            <person name="Tolentino B."/>
            <person name="Nuzhdin S."/>
        </authorList>
    </citation>
    <scope>NUCLEOTIDE SEQUENCE [LARGE SCALE GENOMIC DNA]</scope>
    <source>
        <strain evidence="2 3">LC.270.F.C4</strain>
    </source>
</reference>
<protein>
    <submittedName>
        <fullName evidence="2">GTA-gp10 family protein</fullName>
    </submittedName>
</protein>
<organism evidence="2 3">
    <name type="scientific">Tritonibacter scottomollicae</name>
    <name type="common">Epibacterium scottomollicae</name>
    <dbReference type="NCBI Taxonomy" id="483013"/>
    <lineage>
        <taxon>Bacteria</taxon>
        <taxon>Pseudomonadati</taxon>
        <taxon>Pseudomonadota</taxon>
        <taxon>Alphaproteobacteria</taxon>
        <taxon>Rhodobacterales</taxon>
        <taxon>Paracoccaceae</taxon>
        <taxon>Tritonibacter</taxon>
    </lineage>
</organism>
<feature type="region of interest" description="Disordered" evidence="1">
    <location>
        <begin position="106"/>
        <end position="134"/>
    </location>
</feature>
<evidence type="ECO:0000256" key="1">
    <source>
        <dbReference type="SAM" id="MobiDB-lite"/>
    </source>
</evidence>
<dbReference type="Proteomes" id="UP001302666">
    <property type="component" value="Chromosome"/>
</dbReference>
<feature type="compositionally biased region" description="Basic and acidic residues" evidence="1">
    <location>
        <begin position="124"/>
        <end position="134"/>
    </location>
</feature>
<dbReference type="EMBL" id="CP136704">
    <property type="protein sequence ID" value="WOI32882.1"/>
    <property type="molecule type" value="Genomic_DNA"/>
</dbReference>